<evidence type="ECO:0000313" key="5">
    <source>
        <dbReference type="EMBL" id="VAW73961.1"/>
    </source>
</evidence>
<dbReference type="NCBIfam" id="TIGR01396">
    <property type="entry name" value="FlgB"/>
    <property type="match status" value="1"/>
</dbReference>
<evidence type="ECO:0000256" key="3">
    <source>
        <dbReference type="ARBA" id="ARBA00023143"/>
    </source>
</evidence>
<organism evidence="5">
    <name type="scientific">hydrothermal vent metagenome</name>
    <dbReference type="NCBI Taxonomy" id="652676"/>
    <lineage>
        <taxon>unclassified sequences</taxon>
        <taxon>metagenomes</taxon>
        <taxon>ecological metagenomes</taxon>
    </lineage>
</organism>
<dbReference type="GO" id="GO:0071978">
    <property type="term" value="P:bacterial-type flagellum-dependent swarming motility"/>
    <property type="evidence" value="ECO:0007669"/>
    <property type="project" value="TreeGrafter"/>
</dbReference>
<feature type="domain" description="Flagellar basal body rod protein N-terminal" evidence="4">
    <location>
        <begin position="10"/>
        <end position="38"/>
    </location>
</feature>
<dbReference type="PIRSF" id="PIRSF002889">
    <property type="entry name" value="Rod_FlgB"/>
    <property type="match status" value="1"/>
</dbReference>
<dbReference type="AlphaFoldDB" id="A0A3B0Y2L5"/>
<name>A0A3B0Y2L5_9ZZZZ</name>
<dbReference type="InterPro" id="IPR006300">
    <property type="entry name" value="FlgB"/>
</dbReference>
<comment type="subcellular location">
    <subcellularLocation>
        <location evidence="1">Bacterial flagellum basal body</location>
    </subcellularLocation>
</comment>
<keyword evidence="5" id="KW-0966">Cell projection</keyword>
<keyword evidence="3" id="KW-0975">Bacterial flagellum</keyword>
<gene>
    <name evidence="5" type="ORF">MNBD_GAMMA12-3752</name>
</gene>
<dbReference type="PANTHER" id="PTHR30435">
    <property type="entry name" value="FLAGELLAR PROTEIN"/>
    <property type="match status" value="1"/>
</dbReference>
<keyword evidence="5" id="KW-0969">Cilium</keyword>
<reference evidence="5" key="1">
    <citation type="submission" date="2018-06" db="EMBL/GenBank/DDBJ databases">
        <authorList>
            <person name="Zhirakovskaya E."/>
        </authorList>
    </citation>
    <scope>NUCLEOTIDE SEQUENCE</scope>
</reference>
<evidence type="ECO:0000256" key="1">
    <source>
        <dbReference type="ARBA" id="ARBA00004117"/>
    </source>
</evidence>
<dbReference type="PANTHER" id="PTHR30435:SF12">
    <property type="entry name" value="FLAGELLAR BASAL BODY ROD PROTEIN FLGB"/>
    <property type="match status" value="1"/>
</dbReference>
<dbReference type="GO" id="GO:0030694">
    <property type="term" value="C:bacterial-type flagellum basal body, rod"/>
    <property type="evidence" value="ECO:0007669"/>
    <property type="project" value="InterPro"/>
</dbReference>
<accession>A0A3B0Y2L5</accession>
<keyword evidence="5" id="KW-0282">Flagellum</keyword>
<evidence type="ECO:0000256" key="2">
    <source>
        <dbReference type="ARBA" id="ARBA00009677"/>
    </source>
</evidence>
<proteinExistence type="inferred from homology"/>
<sequence>MINFDKAIGVHVQALDVYSQRAKILASNVVNADTPGFKARDIDFRSVLRQETSQAVRLEATESDHIQDPGSVGSMPVLLYRTATQPSLDGNTVDSQTEISAFSENAVRYQTTLQFLSGKFKGILSALRGE</sequence>
<dbReference type="InterPro" id="IPR001444">
    <property type="entry name" value="Flag_bb_rod_N"/>
</dbReference>
<dbReference type="EMBL" id="UOFL01000049">
    <property type="protein sequence ID" value="VAW73961.1"/>
    <property type="molecule type" value="Genomic_DNA"/>
</dbReference>
<dbReference type="Pfam" id="PF00460">
    <property type="entry name" value="Flg_bb_rod"/>
    <property type="match status" value="1"/>
</dbReference>
<comment type="similarity">
    <text evidence="2">Belongs to the flagella basal body rod proteins family.</text>
</comment>
<protein>
    <submittedName>
        <fullName evidence="5">Flagellar basal-body rod protein FlgB</fullName>
    </submittedName>
</protein>
<evidence type="ECO:0000259" key="4">
    <source>
        <dbReference type="Pfam" id="PF00460"/>
    </source>
</evidence>